<feature type="domain" description="Xaa-Pro dipeptidyl-peptidase C-terminal" evidence="2">
    <location>
        <begin position="359"/>
        <end position="606"/>
    </location>
</feature>
<dbReference type="InterPro" id="IPR050585">
    <property type="entry name" value="Xaa-Pro_dipeptidyl-ppase/CocE"/>
</dbReference>
<organism evidence="3">
    <name type="scientific">uncultured Acetobacteraceae bacterium</name>
    <dbReference type="NCBI Taxonomy" id="169975"/>
    <lineage>
        <taxon>Bacteria</taxon>
        <taxon>Pseudomonadati</taxon>
        <taxon>Pseudomonadota</taxon>
        <taxon>Alphaproteobacteria</taxon>
        <taxon>Acetobacterales</taxon>
        <taxon>Acetobacteraceae</taxon>
        <taxon>environmental samples</taxon>
    </lineage>
</organism>
<dbReference type="SUPFAM" id="SSF49785">
    <property type="entry name" value="Galactose-binding domain-like"/>
    <property type="match status" value="1"/>
</dbReference>
<dbReference type="NCBIfam" id="TIGR00976">
    <property type="entry name" value="CocE_NonD"/>
    <property type="match status" value="1"/>
</dbReference>
<gene>
    <name evidence="3" type="ORF">AVDCRST_MAG08-2222</name>
</gene>
<dbReference type="Pfam" id="PF02129">
    <property type="entry name" value="Peptidase_S15"/>
    <property type="match status" value="1"/>
</dbReference>
<protein>
    <recommendedName>
        <fullName evidence="2">Xaa-Pro dipeptidyl-peptidase C-terminal domain-containing protein</fullName>
    </recommendedName>
</protein>
<dbReference type="GO" id="GO:0008239">
    <property type="term" value="F:dipeptidyl-peptidase activity"/>
    <property type="evidence" value="ECO:0007669"/>
    <property type="project" value="InterPro"/>
</dbReference>
<dbReference type="Gene3D" id="1.10.3020.10">
    <property type="entry name" value="alpha-amino acid ester hydrolase ( Helical cap domain)"/>
    <property type="match status" value="1"/>
</dbReference>
<accession>A0A6J4IH80</accession>
<dbReference type="InterPro" id="IPR005674">
    <property type="entry name" value="CocE/Ser_esterase"/>
</dbReference>
<sequence>MSDSDLHSEAWRVPPGRYLADRPPEFDLPAAPASRYLAMRDGCRLAVDVWLPQVRAGGTPPVAVPAVLVLTPYYRRFALRPGGTAEVAPNAAKFRDALVPRGYAVVVVDVRGTGASFGTRDSFRSPRERADSREIADWIVAQPWSDGRIGATGVSYPGAASDFLASTGHPAVKAIAPLFAVWDTWADHYYPGGILLNRLAQTYDDLMVAMDHDRRDLLRNVSYYADPDYAGPAAVDEEDPDGELLREAIRGHLGNFRQPDLMGDLRFREEPLPYDPGFSSASISPYAYREGLRPDVAVLAVSGWLDGAGYANSAIARFLTLTDNPVHLLLGPWDHGARCNVSPWRRRTEPEFALVGEVLRFFDHYLMGRDTGLQREARVHAFALHAEAWRAAPSWPPVDTVERLHLGAGGALAREPGEAGADAHQMDFAWGSGQGTRYERIAAIDSRDYYTDWQEREARLPSWTSGTLPEAMELTGHGVADLWLASSEPDAALFVYLSEIEADGAVRYVTEGLLRALHRKEAPCPPEYRAAWPFRSFRREDAAPLVPGRAERVRVPLLPVSWVFAAGSRIRFSLAGTDADHVGQVPHGRPPRLTVLRGGERASALDLPLRPWRGGLAGPAAR</sequence>
<dbReference type="Gene3D" id="2.60.120.260">
    <property type="entry name" value="Galactose-binding domain-like"/>
    <property type="match status" value="1"/>
</dbReference>
<dbReference type="AlphaFoldDB" id="A0A6J4IH80"/>
<dbReference type="PANTHER" id="PTHR43056:SF10">
    <property type="entry name" value="COCE_NOND FAMILY, PUTATIVE (AFU_ORTHOLOGUE AFUA_7G00600)-RELATED"/>
    <property type="match status" value="1"/>
</dbReference>
<dbReference type="InterPro" id="IPR008979">
    <property type="entry name" value="Galactose-bd-like_sf"/>
</dbReference>
<keyword evidence="1" id="KW-0378">Hydrolase</keyword>
<dbReference type="Pfam" id="PF08530">
    <property type="entry name" value="PepX_C"/>
    <property type="match status" value="1"/>
</dbReference>
<evidence type="ECO:0000256" key="1">
    <source>
        <dbReference type="ARBA" id="ARBA00022801"/>
    </source>
</evidence>
<evidence type="ECO:0000259" key="2">
    <source>
        <dbReference type="SMART" id="SM00939"/>
    </source>
</evidence>
<name>A0A6J4IH80_9PROT</name>
<dbReference type="Gene3D" id="3.40.50.1820">
    <property type="entry name" value="alpha/beta hydrolase"/>
    <property type="match status" value="1"/>
</dbReference>
<reference evidence="3" key="1">
    <citation type="submission" date="2020-02" db="EMBL/GenBank/DDBJ databases">
        <authorList>
            <person name="Meier V. D."/>
        </authorList>
    </citation>
    <scope>NUCLEOTIDE SEQUENCE</scope>
    <source>
        <strain evidence="3">AVDCRST_MAG08</strain>
    </source>
</reference>
<dbReference type="SUPFAM" id="SSF53474">
    <property type="entry name" value="alpha/beta-Hydrolases"/>
    <property type="match status" value="1"/>
</dbReference>
<dbReference type="PANTHER" id="PTHR43056">
    <property type="entry name" value="PEPTIDASE S9 PROLYL OLIGOPEPTIDASE"/>
    <property type="match status" value="1"/>
</dbReference>
<dbReference type="InterPro" id="IPR013736">
    <property type="entry name" value="Xaa-Pro_dipept_C"/>
</dbReference>
<evidence type="ECO:0000313" key="3">
    <source>
        <dbReference type="EMBL" id="CAA9251985.1"/>
    </source>
</evidence>
<dbReference type="InterPro" id="IPR029058">
    <property type="entry name" value="AB_hydrolase_fold"/>
</dbReference>
<dbReference type="EMBL" id="CADCTG010000173">
    <property type="protein sequence ID" value="CAA9251985.1"/>
    <property type="molecule type" value="Genomic_DNA"/>
</dbReference>
<dbReference type="SMART" id="SM00939">
    <property type="entry name" value="PepX_C"/>
    <property type="match status" value="1"/>
</dbReference>
<dbReference type="InterPro" id="IPR000383">
    <property type="entry name" value="Xaa-Pro-like_dom"/>
</dbReference>
<proteinExistence type="predicted"/>